<accession>A0ACB7CAL8</accession>
<comment type="caution">
    <text evidence="1">The sequence shown here is derived from an EMBL/GenBank/DDBJ whole genome shotgun (WGS) entry which is preliminary data.</text>
</comment>
<evidence type="ECO:0000313" key="1">
    <source>
        <dbReference type="EMBL" id="KAG4303854.1"/>
    </source>
</evidence>
<keyword evidence="2" id="KW-1185">Reference proteome</keyword>
<dbReference type="EMBL" id="JABTEG010000018">
    <property type="protein sequence ID" value="KAG4303854.1"/>
    <property type="molecule type" value="Genomic_DNA"/>
</dbReference>
<organism evidence="1 2">
    <name type="scientific">Pneumocystis oryctolagi</name>
    <dbReference type="NCBI Taxonomy" id="42067"/>
    <lineage>
        <taxon>Eukaryota</taxon>
        <taxon>Fungi</taxon>
        <taxon>Dikarya</taxon>
        <taxon>Ascomycota</taxon>
        <taxon>Taphrinomycotina</taxon>
        <taxon>Pneumocystomycetes</taxon>
        <taxon>Pneumocystaceae</taxon>
        <taxon>Pneumocystis</taxon>
    </lineage>
</organism>
<protein>
    <submittedName>
        <fullName evidence="1">Uncharacterized protein</fullName>
    </submittedName>
</protein>
<dbReference type="Proteomes" id="UP000768646">
    <property type="component" value="Unassembled WGS sequence"/>
</dbReference>
<sequence>MNQTPWKTYFLNKEDVEDTYLDSESNEFEQDDLEEVLDKHKKMVEGLNEENFYALLNVGKNATELQIRESYHRLSRAFHPDKHLNLDAKAISEEKFRLIQYAYEVLMDPRKRWIYDMYGEEGLKFTWDVGKKFKTTDELLAEFQKQMRKKNEQNLENMVKSRGHINLVFDVSPLFQTLQTPSLSHVGILSHSRKLSFLERVKYSGISSIFMKHSFSVPLSFGNKDLYNNDSTTFTLIGQMMSKNKLSEGNIVGILRHVYNTKFWFETGVYILNPKLLFSKFVYTFNKDSFVTIQTQSPTFHAPPQFIISSGKRLTSQGTGFITFRTGHWNLGRWGLDVPFSNQRSSFTLGWQNVSRPGSNEGTWNAEITAGVSESGVSYEWSNNIRKGKNAEKLKLMTSISTNGIVFSAGTRHKIGEESNAELSVSLTLPQGMIVLKVLFSRLGQKIVIPIVLCTKYSLKASLWGVVIPISVLITLETIYLKPNRIKKKKEKISAMKKEYQECLNLKKKKAEEFLHLMYDTVHRKQYYEKQKEGLFIIKAVYGDFTTGDVIDVTIAIAALVNDSQLTIHHGFSKSQIIGIWDPAFGQKKTLRVEYSFKGKVHFVEVKDKHGLIAPLREHLVTNIKRNYI</sequence>
<name>A0ACB7CAL8_9ASCO</name>
<proteinExistence type="predicted"/>
<gene>
    <name evidence="1" type="ORF">PORY_002742</name>
</gene>
<reference evidence="1 2" key="1">
    <citation type="journal article" date="2021" name="Commun. Biol.">
        <title>Genomic insights into the host specific adaptation of the Pneumocystis genus.</title>
        <authorList>
            <person name="Cisse O.H."/>
            <person name="Ma L."/>
            <person name="Dekker J.P."/>
            <person name="Khil P.P."/>
            <person name="Youn J.-H."/>
            <person name="Brenchley J.M."/>
            <person name="Blair R."/>
            <person name="Pahar B."/>
            <person name="Chabe M."/>
            <person name="Van Rompay K.K.A."/>
            <person name="Keesler R."/>
            <person name="Sukura A."/>
            <person name="Hirsch V."/>
            <person name="Kutty G."/>
            <person name="Liu Y."/>
            <person name="Peng L."/>
            <person name="Chen J."/>
            <person name="Song J."/>
            <person name="Weissenbacher-Lang C."/>
            <person name="Xu J."/>
            <person name="Upham N.S."/>
            <person name="Stajich J.E."/>
            <person name="Cuomo C.A."/>
            <person name="Cushion M.T."/>
            <person name="Kovacs J.A."/>
        </authorList>
    </citation>
    <scope>NUCLEOTIDE SEQUENCE [LARGE SCALE GENOMIC DNA]</scope>
    <source>
        <strain evidence="1 2">RABM</strain>
    </source>
</reference>
<evidence type="ECO:0000313" key="2">
    <source>
        <dbReference type="Proteomes" id="UP000768646"/>
    </source>
</evidence>